<dbReference type="PANTHER" id="PTHR37809:SF1">
    <property type="entry name" value="RIBOSOMAL PROTEIN S12 METHYLTHIOTRANSFERASE ACCESSORY FACTOR YCAO"/>
    <property type="match status" value="1"/>
</dbReference>
<dbReference type="Gene3D" id="3.30.1330.230">
    <property type="match status" value="1"/>
</dbReference>
<dbReference type="Gene3D" id="3.30.160.660">
    <property type="match status" value="1"/>
</dbReference>
<accession>A0A4Q8AGJ2</accession>
<evidence type="ECO:0000313" key="2">
    <source>
        <dbReference type="EMBL" id="RZU63428.1"/>
    </source>
</evidence>
<evidence type="ECO:0000259" key="1">
    <source>
        <dbReference type="PROSITE" id="PS51664"/>
    </source>
</evidence>
<dbReference type="PROSITE" id="PS51664">
    <property type="entry name" value="YCAO"/>
    <property type="match status" value="1"/>
</dbReference>
<dbReference type="Proteomes" id="UP000292685">
    <property type="component" value="Unassembled WGS sequence"/>
</dbReference>
<dbReference type="Gene3D" id="3.30.40.250">
    <property type="match status" value="1"/>
</dbReference>
<dbReference type="Pfam" id="PF02624">
    <property type="entry name" value="YcaO"/>
    <property type="match status" value="1"/>
</dbReference>
<keyword evidence="2" id="KW-0689">Ribosomal protein</keyword>
<evidence type="ECO:0000313" key="3">
    <source>
        <dbReference type="Proteomes" id="UP000292685"/>
    </source>
</evidence>
<sequence length="459" mass="50792">MRELTPEALVDPVAGIVRRVKDVRTPDDAPASYTSMTAEVSDARRLGDWPADRVSLGTTFGDRDGAWIAAVAEAMERYCGNYLPAQLPDDDHVISTRRELVASGRRPIGLDQLPQWAPWQLERPGFEYEQLGEDTPALWARCQDSAHTGGDGTEFWWPSALVHLNWRQRRLRHLPRVLHLNYAGIATGQGVDDATDRAVLEVIERDALEIWWHLGGPAVQVDPATVPGLVEQMGDCRLEYWAVMMPSEFAPCAAALVRDPSTGIYAAGFACRNDPAEAVRKAMLEAVHTWIYTGGTVDADGWVFQAVSAGLMAEGLYLRHRADARYLDDAGQQFERVRDLGAHVQIWQDPRTHDLADRFTDQGDPQPVSAFESVGMDEVYRRLRAAGHSVHIKDLTTSDVGLTSLRVVRALVPGLVPNAPAAFAYLGSPRLLDAATERGWRAERPSLPEDFTLVPPPHM</sequence>
<keyword evidence="2" id="KW-0808">Transferase</keyword>
<name>A0A4Q8AGJ2_9MICC</name>
<dbReference type="InterPro" id="IPR003776">
    <property type="entry name" value="YcaO-like_dom"/>
</dbReference>
<gene>
    <name evidence="2" type="ORF">EV380_3046</name>
</gene>
<comment type="caution">
    <text evidence="2">The sequence shown here is derived from an EMBL/GenBank/DDBJ whole genome shotgun (WGS) entry which is preliminary data.</text>
</comment>
<protein>
    <submittedName>
        <fullName evidence="2">Ribosomal protein S12 methylthiotransferase accessory factor</fullName>
    </submittedName>
</protein>
<organism evidence="2 3">
    <name type="scientific">Zhihengliuella halotolerans</name>
    <dbReference type="NCBI Taxonomy" id="370736"/>
    <lineage>
        <taxon>Bacteria</taxon>
        <taxon>Bacillati</taxon>
        <taxon>Actinomycetota</taxon>
        <taxon>Actinomycetes</taxon>
        <taxon>Micrococcales</taxon>
        <taxon>Micrococcaceae</taxon>
        <taxon>Zhihengliuella</taxon>
    </lineage>
</organism>
<dbReference type="EMBL" id="SHLA01000001">
    <property type="protein sequence ID" value="RZU63428.1"/>
    <property type="molecule type" value="Genomic_DNA"/>
</dbReference>
<keyword evidence="3" id="KW-1185">Reference proteome</keyword>
<dbReference type="GO" id="GO:0016740">
    <property type="term" value="F:transferase activity"/>
    <property type="evidence" value="ECO:0007669"/>
    <property type="project" value="UniProtKB-KW"/>
</dbReference>
<dbReference type="AlphaFoldDB" id="A0A4Q8AGJ2"/>
<dbReference type="RefSeq" id="WP_130451801.1">
    <property type="nucleotide sequence ID" value="NZ_SHLA01000001.1"/>
</dbReference>
<dbReference type="PANTHER" id="PTHR37809">
    <property type="entry name" value="RIBOSOMAL PROTEIN S12 METHYLTHIOTRANSFERASE ACCESSORY FACTOR YCAO"/>
    <property type="match status" value="1"/>
</dbReference>
<reference evidence="2 3" key="1">
    <citation type="submission" date="2019-02" db="EMBL/GenBank/DDBJ databases">
        <title>Sequencing the genomes of 1000 actinobacteria strains.</title>
        <authorList>
            <person name="Klenk H.-P."/>
        </authorList>
    </citation>
    <scope>NUCLEOTIDE SEQUENCE [LARGE SCALE GENOMIC DNA]</scope>
    <source>
        <strain evidence="2 3">DSM 17364</strain>
    </source>
</reference>
<dbReference type="OrthoDB" id="2379922at2"/>
<feature type="domain" description="YcaO" evidence="1">
    <location>
        <begin position="57"/>
        <end position="459"/>
    </location>
</feature>
<keyword evidence="2" id="KW-0687">Ribonucleoprotein</keyword>
<proteinExistence type="predicted"/>
<dbReference type="GO" id="GO:0005840">
    <property type="term" value="C:ribosome"/>
    <property type="evidence" value="ECO:0007669"/>
    <property type="project" value="UniProtKB-KW"/>
</dbReference>